<evidence type="ECO:0000313" key="3">
    <source>
        <dbReference type="EnsemblProtists" id="EOD12648"/>
    </source>
</evidence>
<evidence type="ECO:0000259" key="2">
    <source>
        <dbReference type="PROSITE" id="PS50235"/>
    </source>
</evidence>
<dbReference type="EnsemblProtists" id="EOD12648">
    <property type="protein sequence ID" value="EOD12648"/>
    <property type="gene ID" value="EMIHUDRAFT_213396"/>
</dbReference>
<dbReference type="eggNOG" id="KOG1873">
    <property type="taxonomic scope" value="Eukaryota"/>
</dbReference>
<dbReference type="AlphaFoldDB" id="A0A0D3IN13"/>
<dbReference type="GO" id="GO:0004843">
    <property type="term" value="F:cysteine-type deubiquitinase activity"/>
    <property type="evidence" value="ECO:0007669"/>
    <property type="project" value="InterPro"/>
</dbReference>
<accession>A0A0D3IN13</accession>
<dbReference type="RefSeq" id="XP_005765077.1">
    <property type="nucleotide sequence ID" value="XM_005765020.1"/>
</dbReference>
<dbReference type="InterPro" id="IPR050185">
    <property type="entry name" value="Ub_carboxyl-term_hydrolase"/>
</dbReference>
<dbReference type="PROSITE" id="PS50235">
    <property type="entry name" value="USP_3"/>
    <property type="match status" value="1"/>
</dbReference>
<dbReference type="GeneID" id="17258747"/>
<reference evidence="4" key="1">
    <citation type="journal article" date="2013" name="Nature">
        <title>Pan genome of the phytoplankton Emiliania underpins its global distribution.</title>
        <authorList>
            <person name="Read B.A."/>
            <person name="Kegel J."/>
            <person name="Klute M.J."/>
            <person name="Kuo A."/>
            <person name="Lefebvre S.C."/>
            <person name="Maumus F."/>
            <person name="Mayer C."/>
            <person name="Miller J."/>
            <person name="Monier A."/>
            <person name="Salamov A."/>
            <person name="Young J."/>
            <person name="Aguilar M."/>
            <person name="Claverie J.M."/>
            <person name="Frickenhaus S."/>
            <person name="Gonzalez K."/>
            <person name="Herman E.K."/>
            <person name="Lin Y.C."/>
            <person name="Napier J."/>
            <person name="Ogata H."/>
            <person name="Sarno A.F."/>
            <person name="Shmutz J."/>
            <person name="Schroeder D."/>
            <person name="de Vargas C."/>
            <person name="Verret F."/>
            <person name="von Dassow P."/>
            <person name="Valentin K."/>
            <person name="Van de Peer Y."/>
            <person name="Wheeler G."/>
            <person name="Dacks J.B."/>
            <person name="Delwiche C.F."/>
            <person name="Dyhrman S.T."/>
            <person name="Glockner G."/>
            <person name="John U."/>
            <person name="Richards T."/>
            <person name="Worden A.Z."/>
            <person name="Zhang X."/>
            <person name="Grigoriev I.V."/>
            <person name="Allen A.E."/>
            <person name="Bidle K."/>
            <person name="Borodovsky M."/>
            <person name="Bowler C."/>
            <person name="Brownlee C."/>
            <person name="Cock J.M."/>
            <person name="Elias M."/>
            <person name="Gladyshev V.N."/>
            <person name="Groth M."/>
            <person name="Guda C."/>
            <person name="Hadaegh A."/>
            <person name="Iglesias-Rodriguez M.D."/>
            <person name="Jenkins J."/>
            <person name="Jones B.M."/>
            <person name="Lawson T."/>
            <person name="Leese F."/>
            <person name="Lindquist E."/>
            <person name="Lobanov A."/>
            <person name="Lomsadze A."/>
            <person name="Malik S.B."/>
            <person name="Marsh M.E."/>
            <person name="Mackinder L."/>
            <person name="Mock T."/>
            <person name="Mueller-Roeber B."/>
            <person name="Pagarete A."/>
            <person name="Parker M."/>
            <person name="Probert I."/>
            <person name="Quesneville H."/>
            <person name="Raines C."/>
            <person name="Rensing S.A."/>
            <person name="Riano-Pachon D.M."/>
            <person name="Richier S."/>
            <person name="Rokitta S."/>
            <person name="Shiraiwa Y."/>
            <person name="Soanes D.M."/>
            <person name="van der Giezen M."/>
            <person name="Wahlund T.M."/>
            <person name="Williams B."/>
            <person name="Wilson W."/>
            <person name="Wolfe G."/>
            <person name="Wurch L.L."/>
        </authorList>
    </citation>
    <scope>NUCLEOTIDE SEQUENCE</scope>
</reference>
<dbReference type="PANTHER" id="PTHR21646:SF39">
    <property type="entry name" value="UBIQUITIN CARBOXYL-TERMINAL HYDROLASE 16"/>
    <property type="match status" value="1"/>
</dbReference>
<feature type="region of interest" description="Disordered" evidence="1">
    <location>
        <begin position="156"/>
        <end position="182"/>
    </location>
</feature>
<dbReference type="HOGENOM" id="CLU_1484616_0_0_1"/>
<keyword evidence="4" id="KW-1185">Reference proteome</keyword>
<dbReference type="PaxDb" id="2903-EOD12648"/>
<feature type="domain" description="USP" evidence="2">
    <location>
        <begin position="49"/>
        <end position="182"/>
    </location>
</feature>
<reference evidence="3" key="2">
    <citation type="submission" date="2024-10" db="UniProtKB">
        <authorList>
            <consortium name="EnsemblProtists"/>
        </authorList>
    </citation>
    <scope>IDENTIFICATION</scope>
</reference>
<dbReference type="Pfam" id="PF00443">
    <property type="entry name" value="UCH"/>
    <property type="match status" value="1"/>
</dbReference>
<protein>
    <recommendedName>
        <fullName evidence="2">USP domain-containing protein</fullName>
    </recommendedName>
</protein>
<dbReference type="EnsemblProtists" id="EOD38691">
    <property type="protein sequence ID" value="EOD38691"/>
    <property type="gene ID" value="EMIHUDRAFT_251709"/>
</dbReference>
<dbReference type="STRING" id="2903.R1BRC6"/>
<dbReference type="Gene3D" id="3.90.70.10">
    <property type="entry name" value="Cysteine proteinases"/>
    <property type="match status" value="1"/>
</dbReference>
<dbReference type="InterPro" id="IPR028889">
    <property type="entry name" value="USP"/>
</dbReference>
<evidence type="ECO:0000256" key="1">
    <source>
        <dbReference type="SAM" id="MobiDB-lite"/>
    </source>
</evidence>
<dbReference type="RefSeq" id="XP_005791120.1">
    <property type="nucleotide sequence ID" value="XM_005791063.1"/>
</dbReference>
<dbReference type="Proteomes" id="UP000013827">
    <property type="component" value="Unassembled WGS sequence"/>
</dbReference>
<organism evidence="3 4">
    <name type="scientific">Emiliania huxleyi (strain CCMP1516)</name>
    <dbReference type="NCBI Taxonomy" id="280463"/>
    <lineage>
        <taxon>Eukaryota</taxon>
        <taxon>Haptista</taxon>
        <taxon>Haptophyta</taxon>
        <taxon>Prymnesiophyceae</taxon>
        <taxon>Isochrysidales</taxon>
        <taxon>Noelaerhabdaceae</taxon>
        <taxon>Emiliania</taxon>
    </lineage>
</organism>
<sequence length="182" mass="19428">MGLVRGLRSRAGYETPGETVAVADLATKLDGLEVDGEEPPPSIPAPPVRGLKNLGACERNTCFLNSVLQNLMAAEPLRVFLLQEPSAGEGPATVALRNWSRQMHDGRESTVAPSKVLQAVSRKHKRYSGRAQQDAQEVLRNLLELVRAEEVARLKESERRDAAVAGAAADAGGGAAGQQLVR</sequence>
<evidence type="ECO:0000313" key="4">
    <source>
        <dbReference type="Proteomes" id="UP000013827"/>
    </source>
</evidence>
<dbReference type="PANTHER" id="PTHR21646">
    <property type="entry name" value="UBIQUITIN CARBOXYL-TERMINAL HYDROLASE"/>
    <property type="match status" value="1"/>
</dbReference>
<dbReference type="GO" id="GO:0016579">
    <property type="term" value="P:protein deubiquitination"/>
    <property type="evidence" value="ECO:0007669"/>
    <property type="project" value="InterPro"/>
</dbReference>
<dbReference type="KEGG" id="ehx:EMIHUDRAFT_213396"/>
<dbReference type="KEGG" id="ehx:EMIHUDRAFT_251709"/>
<dbReference type="SUPFAM" id="SSF54001">
    <property type="entry name" value="Cysteine proteinases"/>
    <property type="match status" value="1"/>
</dbReference>
<dbReference type="InterPro" id="IPR001394">
    <property type="entry name" value="Peptidase_C19_UCH"/>
</dbReference>
<name>A0A0D3IN13_EMIH1</name>
<dbReference type="GeneID" id="17283962"/>
<dbReference type="InterPro" id="IPR038765">
    <property type="entry name" value="Papain-like_cys_pep_sf"/>
</dbReference>
<proteinExistence type="predicted"/>